<feature type="compositionally biased region" description="Basic and acidic residues" evidence="1">
    <location>
        <begin position="43"/>
        <end position="52"/>
    </location>
</feature>
<feature type="region of interest" description="Disordered" evidence="1">
    <location>
        <begin position="33"/>
        <end position="52"/>
    </location>
</feature>
<feature type="non-terminal residue" evidence="2">
    <location>
        <position position="1"/>
    </location>
</feature>
<dbReference type="Gene3D" id="3.30.1330.30">
    <property type="match status" value="1"/>
</dbReference>
<keyword evidence="2" id="KW-0687">Ribonucleoprotein</keyword>
<dbReference type="Proteomes" id="UP000386466">
    <property type="component" value="Unassembled WGS sequence"/>
</dbReference>
<accession>A0A485PL01</accession>
<organism evidence="2 3">
    <name type="scientific">Lynx pardinus</name>
    <name type="common">Iberian lynx</name>
    <name type="synonym">Felis pardina</name>
    <dbReference type="NCBI Taxonomy" id="191816"/>
    <lineage>
        <taxon>Eukaryota</taxon>
        <taxon>Metazoa</taxon>
        <taxon>Chordata</taxon>
        <taxon>Craniata</taxon>
        <taxon>Vertebrata</taxon>
        <taxon>Euteleostomi</taxon>
        <taxon>Mammalia</taxon>
        <taxon>Eutheria</taxon>
        <taxon>Laurasiatheria</taxon>
        <taxon>Carnivora</taxon>
        <taxon>Feliformia</taxon>
        <taxon>Felidae</taxon>
        <taxon>Felinae</taxon>
        <taxon>Lynx</taxon>
    </lineage>
</organism>
<gene>
    <name evidence="2" type="ORF">LYPA_23C000661</name>
</gene>
<dbReference type="AlphaFoldDB" id="A0A485PL01"/>
<feature type="non-terminal residue" evidence="2">
    <location>
        <position position="52"/>
    </location>
</feature>
<name>A0A485PL01_LYNPA</name>
<evidence type="ECO:0000313" key="3">
    <source>
        <dbReference type="Proteomes" id="UP000386466"/>
    </source>
</evidence>
<dbReference type="EMBL" id="CAAGRJ010036724">
    <property type="protein sequence ID" value="VFV45054.1"/>
    <property type="molecule type" value="Genomic_DNA"/>
</dbReference>
<dbReference type="InterPro" id="IPR029064">
    <property type="entry name" value="Ribosomal_eL30-like_sf"/>
</dbReference>
<evidence type="ECO:0000256" key="1">
    <source>
        <dbReference type="SAM" id="MobiDB-lite"/>
    </source>
</evidence>
<proteinExistence type="predicted"/>
<keyword evidence="2" id="KW-0689">Ribosomal protein</keyword>
<dbReference type="GO" id="GO:0005840">
    <property type="term" value="C:ribosome"/>
    <property type="evidence" value="ECO:0007669"/>
    <property type="project" value="UniProtKB-KW"/>
</dbReference>
<keyword evidence="3" id="KW-1185">Reference proteome</keyword>
<protein>
    <submittedName>
        <fullName evidence="2">60s ribosomal protein l7a-like</fullName>
    </submittedName>
</protein>
<sequence>PPAINQFTQALDHQTATQLLELAHKYRPEIEQEKKQRLLAPGAEKKAASKGH</sequence>
<evidence type="ECO:0000313" key="2">
    <source>
        <dbReference type="EMBL" id="VFV45054.1"/>
    </source>
</evidence>
<reference evidence="2 3" key="1">
    <citation type="submission" date="2019-01" db="EMBL/GenBank/DDBJ databases">
        <authorList>
            <person name="Alioto T."/>
            <person name="Alioto T."/>
        </authorList>
    </citation>
    <scope>NUCLEOTIDE SEQUENCE [LARGE SCALE GENOMIC DNA]</scope>
</reference>